<dbReference type="Gramene" id="KGN44079">
    <property type="protein sequence ID" value="KGN44079"/>
    <property type="gene ID" value="Csa_7G169600"/>
</dbReference>
<organism evidence="2 3">
    <name type="scientific">Cucumis sativus</name>
    <name type="common">Cucumber</name>
    <dbReference type="NCBI Taxonomy" id="3659"/>
    <lineage>
        <taxon>Eukaryota</taxon>
        <taxon>Viridiplantae</taxon>
        <taxon>Streptophyta</taxon>
        <taxon>Embryophyta</taxon>
        <taxon>Tracheophyta</taxon>
        <taxon>Spermatophyta</taxon>
        <taxon>Magnoliopsida</taxon>
        <taxon>eudicotyledons</taxon>
        <taxon>Gunneridae</taxon>
        <taxon>Pentapetalae</taxon>
        <taxon>rosids</taxon>
        <taxon>fabids</taxon>
        <taxon>Cucurbitales</taxon>
        <taxon>Cucurbitaceae</taxon>
        <taxon>Benincaseae</taxon>
        <taxon>Cucumis</taxon>
    </lineage>
</organism>
<dbReference type="Proteomes" id="UP000029981">
    <property type="component" value="Chromosome 7"/>
</dbReference>
<evidence type="ECO:0000256" key="1">
    <source>
        <dbReference type="SAM" id="MobiDB-lite"/>
    </source>
</evidence>
<reference evidence="2 3" key="3">
    <citation type="journal article" date="2010" name="BMC Genomics">
        <title>Transcriptome sequencing and comparative analysis of cucumber flowers with different sex types.</title>
        <authorList>
            <person name="Guo S."/>
            <person name="Zheng Y."/>
            <person name="Joung J.G."/>
            <person name="Liu S."/>
            <person name="Zhang Z."/>
            <person name="Crasta O.R."/>
            <person name="Sobral B.W."/>
            <person name="Xu Y."/>
            <person name="Huang S."/>
            <person name="Fei Z."/>
        </authorList>
    </citation>
    <scope>NUCLEOTIDE SEQUENCE [LARGE SCALE GENOMIC DNA]</scope>
    <source>
        <strain evidence="3">cv. 9930</strain>
    </source>
</reference>
<sequence>MSDASSVKCRFQILVPILCLRRCSSKLKTRFKLRLTEHRKVKDDHSFLQVEENVGGTALARNSLKRNSSSPENPMEMTHGQLPMTS</sequence>
<keyword evidence="3" id="KW-1185">Reference proteome</keyword>
<dbReference type="AlphaFoldDB" id="A0A0A0K574"/>
<feature type="region of interest" description="Disordered" evidence="1">
    <location>
        <begin position="58"/>
        <end position="86"/>
    </location>
</feature>
<evidence type="ECO:0000313" key="2">
    <source>
        <dbReference type="EMBL" id="KGN44079.1"/>
    </source>
</evidence>
<evidence type="ECO:0000313" key="3">
    <source>
        <dbReference type="Proteomes" id="UP000029981"/>
    </source>
</evidence>
<reference evidence="2 3" key="1">
    <citation type="journal article" date="2009" name="Nat. Genet.">
        <title>The genome of the cucumber, Cucumis sativus L.</title>
        <authorList>
            <person name="Huang S."/>
            <person name="Li R."/>
            <person name="Zhang Z."/>
            <person name="Li L."/>
            <person name="Gu X."/>
            <person name="Fan W."/>
            <person name="Lucas W.J."/>
            <person name="Wang X."/>
            <person name="Xie B."/>
            <person name="Ni P."/>
            <person name="Ren Y."/>
            <person name="Zhu H."/>
            <person name="Li J."/>
            <person name="Lin K."/>
            <person name="Jin W."/>
            <person name="Fei Z."/>
            <person name="Li G."/>
            <person name="Staub J."/>
            <person name="Kilian A."/>
            <person name="van der Vossen E.A."/>
            <person name="Wu Y."/>
            <person name="Guo J."/>
            <person name="He J."/>
            <person name="Jia Z."/>
            <person name="Ren Y."/>
            <person name="Tian G."/>
            <person name="Lu Y."/>
            <person name="Ruan J."/>
            <person name="Qian W."/>
            <person name="Wang M."/>
            <person name="Huang Q."/>
            <person name="Li B."/>
            <person name="Xuan Z."/>
            <person name="Cao J."/>
            <person name="Asan"/>
            <person name="Wu Z."/>
            <person name="Zhang J."/>
            <person name="Cai Q."/>
            <person name="Bai Y."/>
            <person name="Zhao B."/>
            <person name="Han Y."/>
            <person name="Li Y."/>
            <person name="Li X."/>
            <person name="Wang S."/>
            <person name="Shi Q."/>
            <person name="Liu S."/>
            <person name="Cho W.K."/>
            <person name="Kim J.Y."/>
            <person name="Xu Y."/>
            <person name="Heller-Uszynska K."/>
            <person name="Miao H."/>
            <person name="Cheng Z."/>
            <person name="Zhang S."/>
            <person name="Wu J."/>
            <person name="Yang Y."/>
            <person name="Kang H."/>
            <person name="Li M."/>
            <person name="Liang H."/>
            <person name="Ren X."/>
            <person name="Shi Z."/>
            <person name="Wen M."/>
            <person name="Jian M."/>
            <person name="Yang H."/>
            <person name="Zhang G."/>
            <person name="Yang Z."/>
            <person name="Chen R."/>
            <person name="Liu S."/>
            <person name="Li J."/>
            <person name="Ma L."/>
            <person name="Liu H."/>
            <person name="Zhou Y."/>
            <person name="Zhao J."/>
            <person name="Fang X."/>
            <person name="Li G."/>
            <person name="Fang L."/>
            <person name="Li Y."/>
            <person name="Liu D."/>
            <person name="Zheng H."/>
            <person name="Zhang Y."/>
            <person name="Qin N."/>
            <person name="Li Z."/>
            <person name="Yang G."/>
            <person name="Yang S."/>
            <person name="Bolund L."/>
            <person name="Kristiansen K."/>
            <person name="Zheng H."/>
            <person name="Li S."/>
            <person name="Zhang X."/>
            <person name="Yang H."/>
            <person name="Wang J."/>
            <person name="Sun R."/>
            <person name="Zhang B."/>
            <person name="Jiang S."/>
            <person name="Wang J."/>
            <person name="Du Y."/>
            <person name="Li S."/>
        </authorList>
    </citation>
    <scope>NUCLEOTIDE SEQUENCE [LARGE SCALE GENOMIC DNA]</scope>
    <source>
        <strain evidence="3">cv. 9930</strain>
    </source>
</reference>
<protein>
    <submittedName>
        <fullName evidence="2">Uncharacterized protein</fullName>
    </submittedName>
</protein>
<name>A0A0A0K574_CUCSA</name>
<reference evidence="2 3" key="4">
    <citation type="journal article" date="2011" name="BMC Genomics">
        <title>RNA-Seq improves annotation of protein-coding genes in the cucumber genome.</title>
        <authorList>
            <person name="Li Z."/>
            <person name="Zhang Z."/>
            <person name="Yan P."/>
            <person name="Huang S."/>
            <person name="Fei Z."/>
            <person name="Lin K."/>
        </authorList>
    </citation>
    <scope>NUCLEOTIDE SEQUENCE [LARGE SCALE GENOMIC DNA]</scope>
    <source>
        <strain evidence="3">cv. 9930</strain>
    </source>
</reference>
<proteinExistence type="predicted"/>
<accession>A0A0A0K574</accession>
<reference evidence="2 3" key="2">
    <citation type="journal article" date="2009" name="PLoS ONE">
        <title>An integrated genetic and cytogenetic map of the cucumber genome.</title>
        <authorList>
            <person name="Ren Y."/>
            <person name="Zhang Z."/>
            <person name="Liu J."/>
            <person name="Staub J.E."/>
            <person name="Han Y."/>
            <person name="Cheng Z."/>
            <person name="Li X."/>
            <person name="Lu J."/>
            <person name="Miao H."/>
            <person name="Kang H."/>
            <person name="Xie B."/>
            <person name="Gu X."/>
            <person name="Wang X."/>
            <person name="Du Y."/>
            <person name="Jin W."/>
            <person name="Huang S."/>
        </authorList>
    </citation>
    <scope>NUCLEOTIDE SEQUENCE [LARGE SCALE GENOMIC DNA]</scope>
    <source>
        <strain evidence="3">cv. 9930</strain>
    </source>
</reference>
<dbReference type="EMBL" id="CM002928">
    <property type="protein sequence ID" value="KGN44079.1"/>
    <property type="molecule type" value="Genomic_DNA"/>
</dbReference>
<gene>
    <name evidence="2" type="ORF">Csa_7G169600</name>
</gene>